<feature type="compositionally biased region" description="Low complexity" evidence="1">
    <location>
        <begin position="75"/>
        <end position="90"/>
    </location>
</feature>
<keyword evidence="2" id="KW-0732">Signal</keyword>
<dbReference type="Proteomes" id="UP000244338">
    <property type="component" value="Unassembled WGS sequence"/>
</dbReference>
<feature type="region of interest" description="Disordered" evidence="1">
    <location>
        <begin position="52"/>
        <end position="90"/>
    </location>
</feature>
<evidence type="ECO:0000313" key="3">
    <source>
        <dbReference type="EMBL" id="PTQ55990.1"/>
    </source>
</evidence>
<sequence>MNKYTRVMLLVVVFISISLVAQAGSFVPGSADDPIVTKSYVDERINALRSELAGSSKSASNKQDATANDNTQAASSTGSPSSGTSDGGSSTVTTAQFKYTVVKLKKGQKLLGGDGTEMIVRTGKAVAIGNDGGNGLPDVTAGIDVKDGQEVGLNHLLLVPSKDGRGILITGDADAYVMVRGAFEIR</sequence>
<feature type="chain" id="PRO_5015315793" evidence="2">
    <location>
        <begin position="24"/>
        <end position="186"/>
    </location>
</feature>
<feature type="signal peptide" evidence="2">
    <location>
        <begin position="1"/>
        <end position="23"/>
    </location>
</feature>
<comment type="caution">
    <text evidence="3">The sequence shown here is derived from an EMBL/GenBank/DDBJ whole genome shotgun (WGS) entry which is preliminary data.</text>
</comment>
<evidence type="ECO:0000313" key="4">
    <source>
        <dbReference type="Proteomes" id="UP000244338"/>
    </source>
</evidence>
<dbReference type="AlphaFoldDB" id="A0A2R6Y004"/>
<name>A0A2R6Y004_9BACL</name>
<reference evidence="4" key="1">
    <citation type="journal article" date="2018" name="Sci. Rep.">
        <title>Lignite coal burning seam in the remote Altai Mountains harbors a hydrogen-driven thermophilic microbial community.</title>
        <authorList>
            <person name="Kadnikov V.V."/>
            <person name="Mardanov A.V."/>
            <person name="Ivasenko D.A."/>
            <person name="Antsiferov D.V."/>
            <person name="Beletsky A.V."/>
            <person name="Karnachuk O.V."/>
            <person name="Ravin N.V."/>
        </authorList>
    </citation>
    <scope>NUCLEOTIDE SEQUENCE [LARGE SCALE GENOMIC DNA]</scope>
</reference>
<accession>A0A2R6Y004</accession>
<dbReference type="EMBL" id="PEBX01000054">
    <property type="protein sequence ID" value="PTQ55990.1"/>
    <property type="molecule type" value="Genomic_DNA"/>
</dbReference>
<protein>
    <submittedName>
        <fullName evidence="3">Uncharacterized protein</fullName>
    </submittedName>
</protein>
<organism evidence="3 4">
    <name type="scientific">Candidatus Carbonibacillus altaicus</name>
    <dbReference type="NCBI Taxonomy" id="2163959"/>
    <lineage>
        <taxon>Bacteria</taxon>
        <taxon>Bacillati</taxon>
        <taxon>Bacillota</taxon>
        <taxon>Bacilli</taxon>
        <taxon>Bacillales</taxon>
        <taxon>Candidatus Carbonibacillus</taxon>
    </lineage>
</organism>
<feature type="compositionally biased region" description="Polar residues" evidence="1">
    <location>
        <begin position="53"/>
        <end position="74"/>
    </location>
</feature>
<proteinExistence type="predicted"/>
<evidence type="ECO:0000256" key="2">
    <source>
        <dbReference type="SAM" id="SignalP"/>
    </source>
</evidence>
<gene>
    <name evidence="3" type="ORF">BSOLF_1034</name>
</gene>
<evidence type="ECO:0000256" key="1">
    <source>
        <dbReference type="SAM" id="MobiDB-lite"/>
    </source>
</evidence>